<protein>
    <submittedName>
        <fullName evidence="1">Uncharacterized protein</fullName>
    </submittedName>
</protein>
<dbReference type="EMBL" id="FSSB01000040">
    <property type="protein sequence ID" value="SIO96686.1"/>
    <property type="molecule type" value="Genomic_DNA"/>
</dbReference>
<sequence>MMQINSPVSVVQSLPQVEVKTVPQIEVKTMPHTEVSVTNWKAVQTVTQQPTEIYGRNDVVLNGSTQRIDANRKRQGLILQANEGNQGEIVIQGFLRVPAGAVVEFPASNAVTVEGIAGDVLHIGERV</sequence>
<gene>
    <name evidence="1" type="ORF">VSP9026_04492</name>
</gene>
<dbReference type="Proteomes" id="UP000184774">
    <property type="component" value="Unassembled WGS sequence"/>
</dbReference>
<proteinExistence type="predicted"/>
<dbReference type="RefSeq" id="WP_074375094.1">
    <property type="nucleotide sequence ID" value="NZ_AP024907.1"/>
</dbReference>
<dbReference type="OrthoDB" id="9887354at2"/>
<name>A0A1N6MBF2_9VIBR</name>
<reference evidence="1 2" key="1">
    <citation type="submission" date="2016-12" db="EMBL/GenBank/DDBJ databases">
        <authorList>
            <person name="Song W.-J."/>
            <person name="Kurnit D.M."/>
        </authorList>
    </citation>
    <scope>NUCLEOTIDE SEQUENCE [LARGE SCALE GENOMIC DNA]</scope>
    <source>
        <strain evidence="1 2">CECT 9026</strain>
    </source>
</reference>
<dbReference type="AlphaFoldDB" id="A0A1N6MBF2"/>
<organism evidence="1 2">
    <name type="scientific">Vibrio spartinae</name>
    <dbReference type="NCBI Taxonomy" id="1918945"/>
    <lineage>
        <taxon>Bacteria</taxon>
        <taxon>Pseudomonadati</taxon>
        <taxon>Pseudomonadota</taxon>
        <taxon>Gammaproteobacteria</taxon>
        <taxon>Vibrionales</taxon>
        <taxon>Vibrionaceae</taxon>
        <taxon>Vibrio</taxon>
    </lineage>
</organism>
<evidence type="ECO:0000313" key="2">
    <source>
        <dbReference type="Proteomes" id="UP000184774"/>
    </source>
</evidence>
<accession>A0A1N6MBF2</accession>
<evidence type="ECO:0000313" key="1">
    <source>
        <dbReference type="EMBL" id="SIO96686.1"/>
    </source>
</evidence>